<keyword evidence="4 11" id="KW-0812">Transmembrane</keyword>
<organism evidence="12 13">
    <name type="scientific">Streptococcus pseudoporcinus</name>
    <dbReference type="NCBI Taxonomy" id="361101"/>
    <lineage>
        <taxon>Bacteria</taxon>
        <taxon>Bacillati</taxon>
        <taxon>Bacillota</taxon>
        <taxon>Bacilli</taxon>
        <taxon>Lactobacillales</taxon>
        <taxon>Streptococcaceae</taxon>
        <taxon>Streptococcus</taxon>
    </lineage>
</organism>
<dbReference type="RefSeq" id="WP_077321746.1">
    <property type="nucleotide sequence ID" value="NZ_CABEHT010000001.1"/>
</dbReference>
<dbReference type="EMBL" id="CABEHT010000001">
    <property type="protein sequence ID" value="VTS16115.1"/>
    <property type="molecule type" value="Genomic_DNA"/>
</dbReference>
<dbReference type="PIRSF" id="PIRSF001296">
    <property type="entry name" value="K_ATPase_KdpC"/>
    <property type="match status" value="1"/>
</dbReference>
<dbReference type="NCBIfam" id="NF001454">
    <property type="entry name" value="PRK00315.1"/>
    <property type="match status" value="1"/>
</dbReference>
<dbReference type="GO" id="GO:0016787">
    <property type="term" value="F:hydrolase activity"/>
    <property type="evidence" value="ECO:0007669"/>
    <property type="project" value="UniProtKB-KW"/>
</dbReference>
<evidence type="ECO:0000256" key="3">
    <source>
        <dbReference type="ARBA" id="ARBA00022538"/>
    </source>
</evidence>
<dbReference type="PANTHER" id="PTHR30042">
    <property type="entry name" value="POTASSIUM-TRANSPORTING ATPASE C CHAIN"/>
    <property type="match status" value="1"/>
</dbReference>
<comment type="similarity">
    <text evidence="11">Belongs to the KdpC family.</text>
</comment>
<proteinExistence type="inferred from homology"/>
<gene>
    <name evidence="11" type="primary">kdpC</name>
    <name evidence="12" type="ORF">NCTC5386_01439</name>
</gene>
<keyword evidence="10 11" id="KW-0472">Membrane</keyword>
<protein>
    <recommendedName>
        <fullName evidence="11">Potassium-transporting ATPase KdpC subunit</fullName>
    </recommendedName>
    <alternativeName>
        <fullName evidence="11">ATP phosphohydrolase [potassium-transporting] C chain</fullName>
    </alternativeName>
    <alternativeName>
        <fullName evidence="11">Potassium-binding and translocating subunit C</fullName>
    </alternativeName>
    <alternativeName>
        <fullName evidence="11">Potassium-translocating ATPase C chain</fullName>
    </alternativeName>
</protein>
<keyword evidence="7 11" id="KW-0630">Potassium</keyword>
<dbReference type="GO" id="GO:0005524">
    <property type="term" value="F:ATP binding"/>
    <property type="evidence" value="ECO:0007669"/>
    <property type="project" value="UniProtKB-UniRule"/>
</dbReference>
<dbReference type="NCBIfam" id="TIGR00681">
    <property type="entry name" value="kdpC"/>
    <property type="match status" value="1"/>
</dbReference>
<name>A0A4U9XTK5_9STRE</name>
<evidence type="ECO:0000313" key="12">
    <source>
        <dbReference type="EMBL" id="VTS16115.1"/>
    </source>
</evidence>
<evidence type="ECO:0000256" key="5">
    <source>
        <dbReference type="ARBA" id="ARBA00022741"/>
    </source>
</evidence>
<dbReference type="AlphaFoldDB" id="A0A4U9XTK5"/>
<dbReference type="PANTHER" id="PTHR30042:SF2">
    <property type="entry name" value="POTASSIUM-TRANSPORTING ATPASE KDPC SUBUNIT"/>
    <property type="match status" value="1"/>
</dbReference>
<reference evidence="12 13" key="1">
    <citation type="submission" date="2019-05" db="EMBL/GenBank/DDBJ databases">
        <authorList>
            <consortium name="Pathogen Informatics"/>
        </authorList>
    </citation>
    <scope>NUCLEOTIDE SEQUENCE [LARGE SCALE GENOMIC DNA]</scope>
    <source>
        <strain evidence="12 13">NCTC5386</strain>
    </source>
</reference>
<dbReference type="Pfam" id="PF02669">
    <property type="entry name" value="KdpC"/>
    <property type="match status" value="1"/>
</dbReference>
<keyword evidence="6 11" id="KW-0067">ATP-binding</keyword>
<dbReference type="InterPro" id="IPR003820">
    <property type="entry name" value="KdpC"/>
</dbReference>
<evidence type="ECO:0000256" key="2">
    <source>
        <dbReference type="ARBA" id="ARBA00022475"/>
    </source>
</evidence>
<evidence type="ECO:0000313" key="13">
    <source>
        <dbReference type="Proteomes" id="UP000394068"/>
    </source>
</evidence>
<evidence type="ECO:0000256" key="1">
    <source>
        <dbReference type="ARBA" id="ARBA00022448"/>
    </source>
</evidence>
<evidence type="ECO:0000256" key="11">
    <source>
        <dbReference type="HAMAP-Rule" id="MF_00276"/>
    </source>
</evidence>
<accession>A0A4U9XTK5</accession>
<keyword evidence="9 11" id="KW-0406">Ion transport</keyword>
<dbReference type="Proteomes" id="UP000394068">
    <property type="component" value="Unassembled WGS sequence"/>
</dbReference>
<keyword evidence="1 11" id="KW-0813">Transport</keyword>
<keyword evidence="5 11" id="KW-0547">Nucleotide-binding</keyword>
<keyword evidence="8 11" id="KW-1133">Transmembrane helix</keyword>
<dbReference type="GO" id="GO:0005886">
    <property type="term" value="C:plasma membrane"/>
    <property type="evidence" value="ECO:0007669"/>
    <property type="project" value="UniProtKB-SubCell"/>
</dbReference>
<evidence type="ECO:0000256" key="10">
    <source>
        <dbReference type="ARBA" id="ARBA00023136"/>
    </source>
</evidence>
<evidence type="ECO:0000256" key="6">
    <source>
        <dbReference type="ARBA" id="ARBA00022840"/>
    </source>
</evidence>
<dbReference type="HAMAP" id="MF_00276">
    <property type="entry name" value="KdpC"/>
    <property type="match status" value="1"/>
</dbReference>
<keyword evidence="3 11" id="KW-0633">Potassium transport</keyword>
<feature type="transmembrane region" description="Helical" evidence="11">
    <location>
        <begin position="12"/>
        <end position="38"/>
    </location>
</feature>
<evidence type="ECO:0000256" key="7">
    <source>
        <dbReference type="ARBA" id="ARBA00022958"/>
    </source>
</evidence>
<evidence type="ECO:0000256" key="9">
    <source>
        <dbReference type="ARBA" id="ARBA00023065"/>
    </source>
</evidence>
<comment type="subcellular location">
    <subcellularLocation>
        <location evidence="11">Cell membrane</location>
        <topology evidence="11">Single-pass membrane protein</topology>
    </subcellularLocation>
</comment>
<keyword evidence="2 11" id="KW-1003">Cell membrane</keyword>
<comment type="subunit">
    <text evidence="11">The system is composed of three essential subunits: KdpA, KdpB and KdpC.</text>
</comment>
<sequence>MTKICSYIKRPVRLTLLFGAVCGIIYPLLITGLGQFLFPFQANGSQIKQHEEPIGTALIGQEFSSAAFLHGRPSAIHYNTYSREEVASGQRPVITSGSQNLAPSNPKLKARVQQELALFLKENPTVSVKDIPADLVTTSGSGLDPEISPESAKLQIPRIARKTGISPARLEKIINAHTATKVLGFLGEDRVSVLEVNLAIKKELNQHPFKRPIAVVASDD</sequence>
<dbReference type="GO" id="GO:0008556">
    <property type="term" value="F:P-type potassium transmembrane transporter activity"/>
    <property type="evidence" value="ECO:0007669"/>
    <property type="project" value="InterPro"/>
</dbReference>
<keyword evidence="12" id="KW-0378">Hydrolase</keyword>
<evidence type="ECO:0000256" key="8">
    <source>
        <dbReference type="ARBA" id="ARBA00022989"/>
    </source>
</evidence>
<evidence type="ECO:0000256" key="4">
    <source>
        <dbReference type="ARBA" id="ARBA00022692"/>
    </source>
</evidence>
<comment type="function">
    <text evidence="11">Part of the high-affinity ATP-driven potassium transport (or Kdp) system, which catalyzes the hydrolysis of ATP coupled with the electrogenic transport of potassium into the cytoplasm. This subunit acts as a catalytic chaperone that increases the ATP-binding affinity of the ATP-hydrolyzing subunit KdpB by the formation of a transient KdpB/KdpC/ATP ternary complex.</text>
</comment>